<dbReference type="InterPro" id="IPR006689">
    <property type="entry name" value="Small_GTPase_ARF/SAR"/>
</dbReference>
<dbReference type="Pfam" id="PF00025">
    <property type="entry name" value="Arf"/>
    <property type="match status" value="1"/>
</dbReference>
<evidence type="ECO:0000256" key="2">
    <source>
        <dbReference type="ARBA" id="ARBA00023134"/>
    </source>
</evidence>
<gene>
    <name evidence="5" type="ORF">TRIADDRAFT_54332</name>
</gene>
<feature type="binding site" evidence="3">
    <location>
        <begin position="44"/>
        <end position="51"/>
    </location>
    <ligand>
        <name>GTP</name>
        <dbReference type="ChEBI" id="CHEBI:37565"/>
    </ligand>
</feature>
<dbReference type="InParanoid" id="B3RRR0"/>
<dbReference type="GeneID" id="6751605"/>
<evidence type="ECO:0008006" key="7">
    <source>
        <dbReference type="Google" id="ProtNLM"/>
    </source>
</evidence>
<dbReference type="GO" id="GO:0003924">
    <property type="term" value="F:GTPase activity"/>
    <property type="evidence" value="ECO:0007669"/>
    <property type="project" value="InterPro"/>
</dbReference>
<keyword evidence="6" id="KW-1185">Reference proteome</keyword>
<accession>B3RRR0</accession>
<dbReference type="FunCoup" id="B3RRR0">
    <property type="interactions" value="144"/>
</dbReference>
<dbReference type="STRING" id="10228.B3RRR0"/>
<evidence type="ECO:0000256" key="1">
    <source>
        <dbReference type="ARBA" id="ARBA00022741"/>
    </source>
</evidence>
<dbReference type="PANTHER" id="PTHR46693:SF1">
    <property type="entry name" value="ADP-RIBOSYLATION FACTOR-LIKE PROTEIN 15"/>
    <property type="match status" value="1"/>
</dbReference>
<feature type="binding site" evidence="3">
    <location>
        <begin position="146"/>
        <end position="149"/>
    </location>
    <ligand>
        <name>GTP</name>
        <dbReference type="ChEBI" id="CHEBI:37565"/>
    </ligand>
</feature>
<dbReference type="GO" id="GO:0005525">
    <property type="term" value="F:GTP binding"/>
    <property type="evidence" value="ECO:0007669"/>
    <property type="project" value="UniProtKB-KW"/>
</dbReference>
<dbReference type="InterPro" id="IPR042292">
    <property type="entry name" value="ARL15"/>
</dbReference>
<dbReference type="CTD" id="6751605"/>
<dbReference type="PROSITE" id="PS51417">
    <property type="entry name" value="ARF"/>
    <property type="match status" value="1"/>
</dbReference>
<dbReference type="SMART" id="SM00177">
    <property type="entry name" value="ARF"/>
    <property type="match status" value="1"/>
</dbReference>
<dbReference type="RefSeq" id="XP_002110390.1">
    <property type="nucleotide sequence ID" value="XM_002110354.1"/>
</dbReference>
<keyword evidence="4" id="KW-0479">Metal-binding</keyword>
<dbReference type="OMA" id="RLCCKGP"/>
<proteinExistence type="predicted"/>
<dbReference type="PRINTS" id="PR00328">
    <property type="entry name" value="SAR1GTPBP"/>
</dbReference>
<evidence type="ECO:0000256" key="4">
    <source>
        <dbReference type="PIRSR" id="PIRSR606689-2"/>
    </source>
</evidence>
<sequence>MTTVRECVLLAFAFCRIGLYTCYRRIFYGPPPPPRPGFSAICIGITGAGKSKVLAVLCSEKDEIIPTQGFSIKDVPFENAILHVKEIGGSEMLRKYWKKYYRGVQGIIFVVDSSCDEDTLKIASEEFCKAIMDPDLAGLPLLVLLNSIDQSKARSIEEITDAFNINELCSERKWSIRNCYACDADSASFLALILAS</sequence>
<keyword evidence="4" id="KW-0460">Magnesium</keyword>
<evidence type="ECO:0000256" key="3">
    <source>
        <dbReference type="PIRSR" id="PIRSR606689-1"/>
    </source>
</evidence>
<evidence type="ECO:0000313" key="6">
    <source>
        <dbReference type="Proteomes" id="UP000009022"/>
    </source>
</evidence>
<dbReference type="EMBL" id="DS985243">
    <property type="protein sequence ID" value="EDV26394.1"/>
    <property type="molecule type" value="Genomic_DNA"/>
</dbReference>
<dbReference type="AlphaFoldDB" id="B3RRR0"/>
<dbReference type="PhylomeDB" id="B3RRR0"/>
<dbReference type="HOGENOM" id="CLU_040729_13_0_1"/>
<evidence type="ECO:0000313" key="5">
    <source>
        <dbReference type="EMBL" id="EDV26394.1"/>
    </source>
</evidence>
<keyword evidence="2 3" id="KW-0342">GTP-binding</keyword>
<dbReference type="Gene3D" id="3.40.50.300">
    <property type="entry name" value="P-loop containing nucleotide triphosphate hydrolases"/>
    <property type="match status" value="1"/>
</dbReference>
<feature type="binding site" evidence="4">
    <location>
        <position position="51"/>
    </location>
    <ligand>
        <name>Mg(2+)</name>
        <dbReference type="ChEBI" id="CHEBI:18420"/>
    </ligand>
</feature>
<dbReference type="KEGG" id="tad:TRIADDRAFT_54332"/>
<reference evidence="5 6" key="1">
    <citation type="journal article" date="2008" name="Nature">
        <title>The Trichoplax genome and the nature of placozoans.</title>
        <authorList>
            <person name="Srivastava M."/>
            <person name="Begovic E."/>
            <person name="Chapman J."/>
            <person name="Putnam N.H."/>
            <person name="Hellsten U."/>
            <person name="Kawashima T."/>
            <person name="Kuo A."/>
            <person name="Mitros T."/>
            <person name="Salamov A."/>
            <person name="Carpenter M.L."/>
            <person name="Signorovitch A.Y."/>
            <person name="Moreno M.A."/>
            <person name="Kamm K."/>
            <person name="Grimwood J."/>
            <person name="Schmutz J."/>
            <person name="Shapiro H."/>
            <person name="Grigoriev I.V."/>
            <person name="Buss L.W."/>
            <person name="Schierwater B."/>
            <person name="Dellaporta S.L."/>
            <person name="Rokhsar D.S."/>
        </authorList>
    </citation>
    <scope>NUCLEOTIDE SEQUENCE [LARGE SCALE GENOMIC DNA]</scope>
    <source>
        <strain evidence="5 6">Grell-BS-1999</strain>
    </source>
</reference>
<feature type="binding site" evidence="4">
    <location>
        <position position="67"/>
    </location>
    <ligand>
        <name>Mg(2+)</name>
        <dbReference type="ChEBI" id="CHEBI:18420"/>
    </ligand>
</feature>
<dbReference type="PANTHER" id="PTHR46693">
    <property type="entry name" value="ADP-RIBOSYLATION FACTOR-LIKE PROTEIN 15"/>
    <property type="match status" value="1"/>
</dbReference>
<dbReference type="eggNOG" id="KOG0071">
    <property type="taxonomic scope" value="Eukaryota"/>
</dbReference>
<dbReference type="Proteomes" id="UP000009022">
    <property type="component" value="Unassembled WGS sequence"/>
</dbReference>
<dbReference type="SUPFAM" id="SSF52540">
    <property type="entry name" value="P-loop containing nucleoside triphosphate hydrolases"/>
    <property type="match status" value="1"/>
</dbReference>
<keyword evidence="1 3" id="KW-0547">Nucleotide-binding</keyword>
<dbReference type="OrthoDB" id="414781at2759"/>
<feature type="binding site" evidence="3">
    <location>
        <position position="89"/>
    </location>
    <ligand>
        <name>GTP</name>
        <dbReference type="ChEBI" id="CHEBI:37565"/>
    </ligand>
</feature>
<protein>
    <recommendedName>
        <fullName evidence="7">ADP-ribosylation factor-like protein 15</fullName>
    </recommendedName>
</protein>
<dbReference type="GO" id="GO:0046872">
    <property type="term" value="F:metal ion binding"/>
    <property type="evidence" value="ECO:0007669"/>
    <property type="project" value="UniProtKB-KW"/>
</dbReference>
<name>B3RRR0_TRIAD</name>
<dbReference type="InterPro" id="IPR027417">
    <property type="entry name" value="P-loop_NTPase"/>
</dbReference>
<organism evidence="5 6">
    <name type="scientific">Trichoplax adhaerens</name>
    <name type="common">Trichoplax reptans</name>
    <dbReference type="NCBI Taxonomy" id="10228"/>
    <lineage>
        <taxon>Eukaryota</taxon>
        <taxon>Metazoa</taxon>
        <taxon>Placozoa</taxon>
        <taxon>Uniplacotomia</taxon>
        <taxon>Trichoplacea</taxon>
        <taxon>Trichoplacidae</taxon>
        <taxon>Trichoplax</taxon>
    </lineage>
</organism>